<dbReference type="Proteomes" id="UP000182486">
    <property type="component" value="Unassembled WGS sequence"/>
</dbReference>
<feature type="domain" description="DUF397" evidence="1">
    <location>
        <begin position="10"/>
        <end position="60"/>
    </location>
</feature>
<sequence length="66" mass="7641">MRDRTEQTVVWRRASRCGTTSCVEVAKIGHDFVVRDSKNPQQRHLRFSAEEWSAFASAVKRGEFDL</sequence>
<dbReference type="RefSeq" id="WP_071806590.1">
    <property type="nucleotide sequence ID" value="NZ_MEIA01000195.1"/>
</dbReference>
<reference evidence="2 3" key="1">
    <citation type="submission" date="2016-09" db="EMBL/GenBank/DDBJ databases">
        <title>Couchioplanes caeruleus draft genome sequence.</title>
        <authorList>
            <person name="Sheehan J."/>
            <person name="Caffrey P."/>
        </authorList>
    </citation>
    <scope>NUCLEOTIDE SEQUENCE [LARGE SCALE GENOMIC DNA]</scope>
    <source>
        <strain evidence="2 3">DSM 43634</strain>
    </source>
</reference>
<dbReference type="AlphaFoldDB" id="A0A1K0GNY8"/>
<gene>
    <name evidence="2" type="ORF">BG844_18525</name>
</gene>
<name>A0A1K0GNY8_9ACTN</name>
<dbReference type="Pfam" id="PF04149">
    <property type="entry name" value="DUF397"/>
    <property type="match status" value="1"/>
</dbReference>
<keyword evidence="3" id="KW-1185">Reference proteome</keyword>
<evidence type="ECO:0000259" key="1">
    <source>
        <dbReference type="Pfam" id="PF04149"/>
    </source>
</evidence>
<comment type="caution">
    <text evidence="2">The sequence shown here is derived from an EMBL/GenBank/DDBJ whole genome shotgun (WGS) entry which is preliminary data.</text>
</comment>
<organism evidence="2 3">
    <name type="scientific">Couchioplanes caeruleus subsp. caeruleus</name>
    <dbReference type="NCBI Taxonomy" id="56427"/>
    <lineage>
        <taxon>Bacteria</taxon>
        <taxon>Bacillati</taxon>
        <taxon>Actinomycetota</taxon>
        <taxon>Actinomycetes</taxon>
        <taxon>Micromonosporales</taxon>
        <taxon>Micromonosporaceae</taxon>
        <taxon>Couchioplanes</taxon>
    </lineage>
</organism>
<dbReference type="InterPro" id="IPR007278">
    <property type="entry name" value="DUF397"/>
</dbReference>
<accession>A0A1K0GNY8</accession>
<dbReference type="EMBL" id="MEIA01000195">
    <property type="protein sequence ID" value="OJF12812.1"/>
    <property type="molecule type" value="Genomic_DNA"/>
</dbReference>
<protein>
    <submittedName>
        <fullName evidence="2">DUF397 domain-containing protein</fullName>
    </submittedName>
</protein>
<evidence type="ECO:0000313" key="2">
    <source>
        <dbReference type="EMBL" id="OJF12812.1"/>
    </source>
</evidence>
<proteinExistence type="predicted"/>
<evidence type="ECO:0000313" key="3">
    <source>
        <dbReference type="Proteomes" id="UP000182486"/>
    </source>
</evidence>